<dbReference type="EMBL" id="BJYZ01000084">
    <property type="protein sequence ID" value="GEO43426.1"/>
    <property type="molecule type" value="Genomic_DNA"/>
</dbReference>
<dbReference type="GO" id="GO:0003677">
    <property type="term" value="F:DNA binding"/>
    <property type="evidence" value="ECO:0007669"/>
    <property type="project" value="InterPro"/>
</dbReference>
<dbReference type="AlphaFoldDB" id="A0A512E3W3"/>
<protein>
    <recommendedName>
        <fullName evidence="4">Tyr recombinase domain-containing protein</fullName>
    </recommendedName>
</protein>
<gene>
    <name evidence="2" type="ORF">SAE02_75740</name>
</gene>
<dbReference type="InterPro" id="IPR013762">
    <property type="entry name" value="Integrase-like_cat_sf"/>
</dbReference>
<name>A0A512E3W3_9PROT</name>
<dbReference type="GO" id="GO:0006310">
    <property type="term" value="P:DNA recombination"/>
    <property type="evidence" value="ECO:0007669"/>
    <property type="project" value="UniProtKB-KW"/>
</dbReference>
<organism evidence="2 3">
    <name type="scientific">Skermanella aerolata</name>
    <dbReference type="NCBI Taxonomy" id="393310"/>
    <lineage>
        <taxon>Bacteria</taxon>
        <taxon>Pseudomonadati</taxon>
        <taxon>Pseudomonadota</taxon>
        <taxon>Alphaproteobacteria</taxon>
        <taxon>Rhodospirillales</taxon>
        <taxon>Azospirillaceae</taxon>
        <taxon>Skermanella</taxon>
    </lineage>
</organism>
<dbReference type="GO" id="GO:0015074">
    <property type="term" value="P:DNA integration"/>
    <property type="evidence" value="ECO:0007669"/>
    <property type="project" value="InterPro"/>
</dbReference>
<dbReference type="SUPFAM" id="SSF56349">
    <property type="entry name" value="DNA breaking-rejoining enzymes"/>
    <property type="match status" value="1"/>
</dbReference>
<accession>A0A512E3W3</accession>
<dbReference type="Gene3D" id="1.10.443.10">
    <property type="entry name" value="Intergrase catalytic core"/>
    <property type="match status" value="1"/>
</dbReference>
<keyword evidence="1" id="KW-0233">DNA recombination</keyword>
<sequence length="104" mass="11362">MPVPPTLLGTLDMVHGIREAQKRGGGQSDHLLWSWVSNTAWRHVKAVTVNAGIPDGLHRSSKGLRHGYGVHAITSRVRLNMLSKWMGHAILEVTAIYANAFGAE</sequence>
<dbReference type="Proteomes" id="UP000321523">
    <property type="component" value="Unassembled WGS sequence"/>
</dbReference>
<dbReference type="InterPro" id="IPR011010">
    <property type="entry name" value="DNA_brk_join_enz"/>
</dbReference>
<evidence type="ECO:0000256" key="1">
    <source>
        <dbReference type="ARBA" id="ARBA00023172"/>
    </source>
</evidence>
<reference evidence="2 3" key="1">
    <citation type="submission" date="2019-07" db="EMBL/GenBank/DDBJ databases">
        <title>Whole genome shotgun sequence of Skermanella aerolata NBRC 106429.</title>
        <authorList>
            <person name="Hosoyama A."/>
            <person name="Uohara A."/>
            <person name="Ohji S."/>
            <person name="Ichikawa N."/>
        </authorList>
    </citation>
    <scope>NUCLEOTIDE SEQUENCE [LARGE SCALE GENOMIC DNA]</scope>
    <source>
        <strain evidence="2 3">NBRC 106429</strain>
    </source>
</reference>
<evidence type="ECO:0008006" key="4">
    <source>
        <dbReference type="Google" id="ProtNLM"/>
    </source>
</evidence>
<keyword evidence="3" id="KW-1185">Reference proteome</keyword>
<evidence type="ECO:0000313" key="2">
    <source>
        <dbReference type="EMBL" id="GEO43426.1"/>
    </source>
</evidence>
<proteinExistence type="predicted"/>
<comment type="caution">
    <text evidence="2">The sequence shown here is derived from an EMBL/GenBank/DDBJ whole genome shotgun (WGS) entry which is preliminary data.</text>
</comment>
<evidence type="ECO:0000313" key="3">
    <source>
        <dbReference type="Proteomes" id="UP000321523"/>
    </source>
</evidence>